<dbReference type="SFLD" id="SFLDS00019">
    <property type="entry name" value="Glutathione_Transferase_(cytos"/>
    <property type="match status" value="1"/>
</dbReference>
<dbReference type="Pfam" id="PF17172">
    <property type="entry name" value="GST_N_4"/>
    <property type="match status" value="1"/>
</dbReference>
<sequence>MTMSPTQRLTVSRGGPATNSYVWSPFVTKLEARLRFAAFSYSRDAGSPRSAPKRKIPYVQFPDATTLGDSTLIIKYLVERDALPDLNATLKPAQKAHDLAIRALLEDKLYFYHGKEKWCDNYTTMRDGVLAAIPWPMRMIIGYIAQRGAIQMLYGQGTLRLQDDEITMLMAEIWDNVEALLQEAKVSRKEEQGPFWALGGKEPTEADATLFGFVVGALVCDAWVPSLERTGQ</sequence>
<dbReference type="SUPFAM" id="SSF52833">
    <property type="entry name" value="Thioredoxin-like"/>
    <property type="match status" value="1"/>
</dbReference>
<dbReference type="EMBL" id="JAGIXG020000024">
    <property type="protein sequence ID" value="KAI6781182.1"/>
    <property type="molecule type" value="Genomic_DNA"/>
</dbReference>
<dbReference type="GO" id="GO:0005737">
    <property type="term" value="C:cytoplasm"/>
    <property type="evidence" value="ECO:0007669"/>
    <property type="project" value="TreeGrafter"/>
</dbReference>
<comment type="caution">
    <text evidence="4">The sequence shown here is derived from an EMBL/GenBank/DDBJ whole genome shotgun (WGS) entry which is preliminary data.</text>
</comment>
<feature type="domain" description="Thioredoxin-like fold" evidence="3">
    <location>
        <begin position="25"/>
        <end position="121"/>
    </location>
</feature>
<dbReference type="PANTHER" id="PTHR12289">
    <property type="entry name" value="METAXIN RELATED"/>
    <property type="match status" value="1"/>
</dbReference>
<organism evidence="4 5">
    <name type="scientific">Emericellopsis cladophorae</name>
    <dbReference type="NCBI Taxonomy" id="2686198"/>
    <lineage>
        <taxon>Eukaryota</taxon>
        <taxon>Fungi</taxon>
        <taxon>Dikarya</taxon>
        <taxon>Ascomycota</taxon>
        <taxon>Pezizomycotina</taxon>
        <taxon>Sordariomycetes</taxon>
        <taxon>Hypocreomycetidae</taxon>
        <taxon>Hypocreales</taxon>
        <taxon>Bionectriaceae</taxon>
        <taxon>Emericellopsis</taxon>
    </lineage>
</organism>
<proteinExistence type="inferred from homology"/>
<dbReference type="InterPro" id="IPR026928">
    <property type="entry name" value="FAX/IsoI-like"/>
</dbReference>
<dbReference type="InterPro" id="IPR050931">
    <property type="entry name" value="Mito_Protein_Transport_Metaxin"/>
</dbReference>
<dbReference type="InterPro" id="IPR036249">
    <property type="entry name" value="Thioredoxin-like_sf"/>
</dbReference>
<dbReference type="RefSeq" id="XP_051362038.1">
    <property type="nucleotide sequence ID" value="XM_051506697.1"/>
</dbReference>
<comment type="similarity">
    <text evidence="1">Belongs to the FAX family.</text>
</comment>
<gene>
    <name evidence="4" type="ORF">J7T54_002538</name>
</gene>
<evidence type="ECO:0000313" key="4">
    <source>
        <dbReference type="EMBL" id="KAI6781182.1"/>
    </source>
</evidence>
<keyword evidence="5" id="KW-1185">Reference proteome</keyword>
<evidence type="ECO:0000313" key="5">
    <source>
        <dbReference type="Proteomes" id="UP001055219"/>
    </source>
</evidence>
<dbReference type="InterPro" id="IPR040079">
    <property type="entry name" value="Glutathione_S-Trfase"/>
</dbReference>
<reference evidence="4" key="2">
    <citation type="submission" date="2022-07" db="EMBL/GenBank/DDBJ databases">
        <authorList>
            <person name="Goncalves M.F.M."/>
            <person name="Hilario S."/>
            <person name="Van De Peer Y."/>
            <person name="Esteves A.C."/>
            <person name="Alves A."/>
        </authorList>
    </citation>
    <scope>NUCLEOTIDE SEQUENCE</scope>
    <source>
        <strain evidence="4">MUM 19.33</strain>
    </source>
</reference>
<evidence type="ECO:0000259" key="3">
    <source>
        <dbReference type="Pfam" id="PF17172"/>
    </source>
</evidence>
<evidence type="ECO:0000256" key="1">
    <source>
        <dbReference type="ARBA" id="ARBA00006475"/>
    </source>
</evidence>
<accession>A0A9P9Y0C6</accession>
<dbReference type="InterPro" id="IPR012336">
    <property type="entry name" value="Thioredoxin-like_fold"/>
</dbReference>
<name>A0A9P9Y0C6_9HYPO</name>
<dbReference type="PANTHER" id="PTHR12289:SF41">
    <property type="entry name" value="FAILED AXON CONNECTIONS-RELATED"/>
    <property type="match status" value="1"/>
</dbReference>
<dbReference type="Proteomes" id="UP001055219">
    <property type="component" value="Unassembled WGS sequence"/>
</dbReference>
<dbReference type="GeneID" id="75829050"/>
<comment type="similarity">
    <text evidence="2">Belongs to the GST superfamily.</text>
</comment>
<evidence type="ECO:0000256" key="2">
    <source>
        <dbReference type="ARBA" id="ARBA00007409"/>
    </source>
</evidence>
<dbReference type="AlphaFoldDB" id="A0A9P9Y0C6"/>
<dbReference type="SFLD" id="SFLDG01200">
    <property type="entry name" value="SUF1.1"/>
    <property type="match status" value="1"/>
</dbReference>
<dbReference type="SFLD" id="SFLDG01180">
    <property type="entry name" value="SUF1"/>
    <property type="match status" value="1"/>
</dbReference>
<dbReference type="OrthoDB" id="5809458at2759"/>
<reference evidence="4" key="1">
    <citation type="journal article" date="2021" name="J Fungi (Basel)">
        <title>Genomic and Metabolomic Analyses of the Marine Fungus Emericellopsis cladophorae: Insights into Saltwater Adaptability Mechanisms and Its Biosynthetic Potential.</title>
        <authorList>
            <person name="Goncalves M.F.M."/>
            <person name="Hilario S."/>
            <person name="Van de Peer Y."/>
            <person name="Esteves A.C."/>
            <person name="Alves A."/>
        </authorList>
    </citation>
    <scope>NUCLEOTIDE SEQUENCE</scope>
    <source>
        <strain evidence="4">MUM 19.33</strain>
    </source>
</reference>
<protein>
    <submittedName>
        <fullName evidence="4">Protein disulfide oxidoreductase domain protein</fullName>
    </submittedName>
</protein>